<keyword evidence="4" id="KW-1185">Reference proteome</keyword>
<accession>A0A8S1CFN0</accession>
<sequence>MAVVCIAIVLTFGCFTAANEIPVYTASFSTFDLLVPRIDSPQTQQGLLPLPGKCECVKNACGCCALYDISPLNFNHTGCLNFTYFPSDFAMQLNLLLSNVSIFNARVSGKNPPALCIPLPQLPILSLCIKLYDIHTDEQNLHSCLNMELRFNDWPLVVISFDCAQLGPAGVTFYKPTPPTPSDNGQWDLNFSLSGLANSTQS</sequence>
<organism evidence="3 4">
    <name type="scientific">Cloeon dipterum</name>
    <dbReference type="NCBI Taxonomy" id="197152"/>
    <lineage>
        <taxon>Eukaryota</taxon>
        <taxon>Metazoa</taxon>
        <taxon>Ecdysozoa</taxon>
        <taxon>Arthropoda</taxon>
        <taxon>Hexapoda</taxon>
        <taxon>Insecta</taxon>
        <taxon>Pterygota</taxon>
        <taxon>Palaeoptera</taxon>
        <taxon>Ephemeroptera</taxon>
        <taxon>Pisciforma</taxon>
        <taxon>Baetidae</taxon>
        <taxon>Cloeon</taxon>
    </lineage>
</organism>
<evidence type="ECO:0000259" key="2">
    <source>
        <dbReference type="Pfam" id="PF15998"/>
    </source>
</evidence>
<keyword evidence="1" id="KW-0732">Signal</keyword>
<reference evidence="3 4" key="1">
    <citation type="submission" date="2020-04" db="EMBL/GenBank/DDBJ databases">
        <authorList>
            <person name="Alioto T."/>
            <person name="Alioto T."/>
            <person name="Gomez Garrido J."/>
        </authorList>
    </citation>
    <scope>NUCLEOTIDE SEQUENCE [LARGE SCALE GENOMIC DNA]</scope>
</reference>
<dbReference type="PANTHER" id="PTHR36299">
    <property type="entry name" value="AGAP008005-PA"/>
    <property type="match status" value="1"/>
</dbReference>
<evidence type="ECO:0000313" key="4">
    <source>
        <dbReference type="Proteomes" id="UP000494165"/>
    </source>
</evidence>
<evidence type="ECO:0000313" key="3">
    <source>
        <dbReference type="EMBL" id="CAB3367145.1"/>
    </source>
</evidence>
<dbReference type="InterPro" id="IPR031941">
    <property type="entry name" value="DUF4773"/>
</dbReference>
<dbReference type="Pfam" id="PF15998">
    <property type="entry name" value="DUF4773"/>
    <property type="match status" value="1"/>
</dbReference>
<name>A0A8S1CFN0_9INSE</name>
<comment type="caution">
    <text evidence="3">The sequence shown here is derived from an EMBL/GenBank/DDBJ whole genome shotgun (WGS) entry which is preliminary data.</text>
</comment>
<feature type="signal peptide" evidence="1">
    <location>
        <begin position="1"/>
        <end position="18"/>
    </location>
</feature>
<proteinExistence type="predicted"/>
<feature type="chain" id="PRO_5035875688" description="DUF4773 domain-containing protein" evidence="1">
    <location>
        <begin position="19"/>
        <end position="202"/>
    </location>
</feature>
<gene>
    <name evidence="3" type="ORF">CLODIP_2_CD04303</name>
</gene>
<dbReference type="EMBL" id="CADEPI010000029">
    <property type="protein sequence ID" value="CAB3367145.1"/>
    <property type="molecule type" value="Genomic_DNA"/>
</dbReference>
<evidence type="ECO:0000256" key="1">
    <source>
        <dbReference type="SAM" id="SignalP"/>
    </source>
</evidence>
<feature type="domain" description="DUF4773" evidence="2">
    <location>
        <begin position="53"/>
        <end position="170"/>
    </location>
</feature>
<dbReference type="AlphaFoldDB" id="A0A8S1CFN0"/>
<dbReference type="Proteomes" id="UP000494165">
    <property type="component" value="Unassembled WGS sequence"/>
</dbReference>
<protein>
    <recommendedName>
        <fullName evidence="2">DUF4773 domain-containing protein</fullName>
    </recommendedName>
</protein>
<dbReference type="OrthoDB" id="5952164at2759"/>
<dbReference type="PANTHER" id="PTHR36299:SF1">
    <property type="entry name" value="DUF4773 DOMAIN-CONTAINING PROTEIN"/>
    <property type="match status" value="1"/>
</dbReference>